<keyword evidence="4" id="KW-0547">Nucleotide-binding</keyword>
<dbReference type="EMBL" id="JABFUD020000018">
    <property type="protein sequence ID" value="KAI5066101.1"/>
    <property type="molecule type" value="Genomic_DNA"/>
</dbReference>
<dbReference type="InterPro" id="IPR043519">
    <property type="entry name" value="NT_sf"/>
</dbReference>
<accession>A0A9D4ZB00</accession>
<dbReference type="Proteomes" id="UP000886520">
    <property type="component" value="Chromosome 18"/>
</dbReference>
<evidence type="ECO:0000256" key="1">
    <source>
        <dbReference type="ARBA" id="ARBA00007476"/>
    </source>
</evidence>
<dbReference type="PANTHER" id="PTHR21262">
    <property type="entry name" value="GUANOSINE-3',5'-BIS DIPHOSPHATE 3'-PYROPHOSPHOHYDROLASE"/>
    <property type="match status" value="1"/>
</dbReference>
<organism evidence="6 7">
    <name type="scientific">Adiantum capillus-veneris</name>
    <name type="common">Maidenhair fern</name>
    <dbReference type="NCBI Taxonomy" id="13818"/>
    <lineage>
        <taxon>Eukaryota</taxon>
        <taxon>Viridiplantae</taxon>
        <taxon>Streptophyta</taxon>
        <taxon>Embryophyta</taxon>
        <taxon>Tracheophyta</taxon>
        <taxon>Polypodiopsida</taxon>
        <taxon>Polypodiidae</taxon>
        <taxon>Polypodiales</taxon>
        <taxon>Pteridineae</taxon>
        <taxon>Pteridaceae</taxon>
        <taxon>Vittarioideae</taxon>
        <taxon>Adiantum</taxon>
    </lineage>
</organism>
<dbReference type="AlphaFoldDB" id="A0A9D4ZB00"/>
<dbReference type="InterPro" id="IPR007685">
    <property type="entry name" value="RelA_SpoT"/>
</dbReference>
<dbReference type="GO" id="GO:0005525">
    <property type="term" value="F:GTP binding"/>
    <property type="evidence" value="ECO:0007669"/>
    <property type="project" value="UniProtKB-KW"/>
</dbReference>
<comment type="similarity">
    <text evidence="1">Belongs to the RelA/SpoT family.</text>
</comment>
<dbReference type="OrthoDB" id="430679at2759"/>
<dbReference type="Gene3D" id="1.10.3210.10">
    <property type="entry name" value="Hypothetical protein af1432"/>
    <property type="match status" value="1"/>
</dbReference>
<dbReference type="SUPFAM" id="SSF109604">
    <property type="entry name" value="HD-domain/PDEase-like"/>
    <property type="match status" value="1"/>
</dbReference>
<dbReference type="PROSITE" id="PS51831">
    <property type="entry name" value="HD"/>
    <property type="match status" value="1"/>
</dbReference>
<comment type="caution">
    <text evidence="6">The sequence shown here is derived from an EMBL/GenBank/DDBJ whole genome shotgun (WGS) entry which is preliminary data.</text>
</comment>
<gene>
    <name evidence="6" type="ORF">GOP47_0018725</name>
</gene>
<evidence type="ECO:0000259" key="5">
    <source>
        <dbReference type="PROSITE" id="PS51831"/>
    </source>
</evidence>
<dbReference type="CDD" id="cd05399">
    <property type="entry name" value="NT_Rel-Spo_like"/>
    <property type="match status" value="1"/>
</dbReference>
<dbReference type="FunFam" id="3.30.460.10:FF:000001">
    <property type="entry name" value="GTP pyrophosphokinase RelA"/>
    <property type="match status" value="1"/>
</dbReference>
<sequence length="675" mass="76016">MVMEVTTSMTLYSSSPTTTTHNAVSKPVIAGLTTLLGNSNARQIVSTTSDPLDLASASNSFVRGSYSDSCIIGSLSIASPNLNPKMRERSPVSVLQGPFSYCGGQGSIKPSHNLSLMEPHAGTIMRLCSLTADPQLSYTWQEDCRGLCNMPEKHLGSFSPPKTLASELSDLSSVANPCWTSEEILQDAQASHEIFTDHFVVKAFREAEKAHHGQYRATGDLYLDHCVETAMNLAALGASKEVVAAGLLHDIVDDSAADYVELQETFGKQVADLVEGVSKMSEFSKLARDNDTASNIVEADRLHTMFLAMTYVRVVLIKLADRLHNMRTLEALPEAKQLRIAKATLQIFVPLANRLGIWSWKAELEVLCFKHLKPQEHQRLAEKLSGGFRESTIVAAIEKLEKNLLEEGVLYHELSGRCKNLYGIYVKMMRKSKDLEEVHDLQGLRLIVTSKEDCYAALEIVHRLWPQTCLKVKDYIVQPKANGYQSLHTIVQGEDGFPLELQIRTKEMHHQAEFGVAAHWRYKEDNVEHSPFILQMVAWARWMLTWQSEMVETRSRFPFSNCSLDTTCPFPNHREGCPHLQLLQMLPQEEEDPLFVIVLEDEKMVVQELPGGSTVADLLQRRVTEDSFAVEWHFMRSSGRELITNWLTIFNRNRIKRMFGDTVAKDRRHIVQMSP</sequence>
<dbReference type="SUPFAM" id="SSF81301">
    <property type="entry name" value="Nucleotidyltransferase"/>
    <property type="match status" value="1"/>
</dbReference>
<keyword evidence="3" id="KW-0346">Stress response</keyword>
<evidence type="ECO:0000313" key="7">
    <source>
        <dbReference type="Proteomes" id="UP000886520"/>
    </source>
</evidence>
<dbReference type="PANTHER" id="PTHR21262:SF0">
    <property type="entry name" value="GTP DIPHOSPHOKINASE RSH3, CHLOROPLASTIC-RELATED"/>
    <property type="match status" value="1"/>
</dbReference>
<dbReference type="SMART" id="SM00471">
    <property type="entry name" value="HDc"/>
    <property type="match status" value="1"/>
</dbReference>
<dbReference type="GO" id="GO:0009507">
    <property type="term" value="C:chloroplast"/>
    <property type="evidence" value="ECO:0007669"/>
    <property type="project" value="TreeGrafter"/>
</dbReference>
<dbReference type="Pfam" id="PF04607">
    <property type="entry name" value="RelA_SpoT"/>
    <property type="match status" value="1"/>
</dbReference>
<evidence type="ECO:0000256" key="3">
    <source>
        <dbReference type="ARBA" id="ARBA00023016"/>
    </source>
</evidence>
<feature type="domain" description="HD" evidence="5">
    <location>
        <begin position="222"/>
        <end position="326"/>
    </location>
</feature>
<keyword evidence="4" id="KW-0342">GTP-binding</keyword>
<dbReference type="Pfam" id="PF13328">
    <property type="entry name" value="HD_4"/>
    <property type="match status" value="1"/>
</dbReference>
<dbReference type="GO" id="GO:0015969">
    <property type="term" value="P:guanosine tetraphosphate metabolic process"/>
    <property type="evidence" value="ECO:0007669"/>
    <property type="project" value="InterPro"/>
</dbReference>
<dbReference type="CDD" id="cd00077">
    <property type="entry name" value="HDc"/>
    <property type="match status" value="1"/>
</dbReference>
<dbReference type="EC" id="2.7.6.5" evidence="2"/>
<dbReference type="InterPro" id="IPR003607">
    <property type="entry name" value="HD/PDEase_dom"/>
</dbReference>
<dbReference type="FunFam" id="1.10.3210.10:FF:000001">
    <property type="entry name" value="GTP pyrophosphokinase RelA"/>
    <property type="match status" value="1"/>
</dbReference>
<proteinExistence type="inferred from homology"/>
<evidence type="ECO:0000256" key="2">
    <source>
        <dbReference type="ARBA" id="ARBA00013251"/>
    </source>
</evidence>
<dbReference type="GO" id="GO:0008728">
    <property type="term" value="F:GTP diphosphokinase activity"/>
    <property type="evidence" value="ECO:0007669"/>
    <property type="project" value="UniProtKB-EC"/>
</dbReference>
<dbReference type="InterPro" id="IPR006674">
    <property type="entry name" value="HD_domain"/>
</dbReference>
<dbReference type="SMART" id="SM00954">
    <property type="entry name" value="RelA_SpoT"/>
    <property type="match status" value="1"/>
</dbReference>
<evidence type="ECO:0000256" key="4">
    <source>
        <dbReference type="ARBA" id="ARBA00023134"/>
    </source>
</evidence>
<dbReference type="Gene3D" id="3.30.460.10">
    <property type="entry name" value="Beta Polymerase, domain 2"/>
    <property type="match status" value="1"/>
</dbReference>
<name>A0A9D4ZB00_ADICA</name>
<keyword evidence="7" id="KW-1185">Reference proteome</keyword>
<evidence type="ECO:0000313" key="6">
    <source>
        <dbReference type="EMBL" id="KAI5066101.1"/>
    </source>
</evidence>
<reference evidence="6" key="1">
    <citation type="submission" date="2021-01" db="EMBL/GenBank/DDBJ databases">
        <title>Adiantum capillus-veneris genome.</title>
        <authorList>
            <person name="Fang Y."/>
            <person name="Liao Q."/>
        </authorList>
    </citation>
    <scope>NUCLEOTIDE SEQUENCE</scope>
    <source>
        <strain evidence="6">H3</strain>
        <tissue evidence="6">Leaf</tissue>
    </source>
</reference>
<protein>
    <recommendedName>
        <fullName evidence="2">GTP diphosphokinase</fullName>
        <ecNumber evidence="2">2.7.6.5</ecNumber>
    </recommendedName>
</protein>